<evidence type="ECO:0000256" key="6">
    <source>
        <dbReference type="SAM" id="Phobius"/>
    </source>
</evidence>
<evidence type="ECO:0000256" key="3">
    <source>
        <dbReference type="ARBA" id="ARBA00022989"/>
    </source>
</evidence>
<feature type="transmembrane region" description="Helical" evidence="6">
    <location>
        <begin position="39"/>
        <end position="67"/>
    </location>
</feature>
<dbReference type="InterPro" id="IPR006694">
    <property type="entry name" value="Fatty_acid_hydroxylase"/>
</dbReference>
<proteinExistence type="predicted"/>
<evidence type="ECO:0000256" key="5">
    <source>
        <dbReference type="SAM" id="MobiDB-lite"/>
    </source>
</evidence>
<dbReference type="AlphaFoldDB" id="A0A0S4IZK1"/>
<feature type="transmembrane region" description="Helical" evidence="6">
    <location>
        <begin position="87"/>
        <end position="105"/>
    </location>
</feature>
<dbReference type="GO" id="GO:0008610">
    <property type="term" value="P:lipid biosynthetic process"/>
    <property type="evidence" value="ECO:0007669"/>
    <property type="project" value="InterPro"/>
</dbReference>
<organism evidence="8 9">
    <name type="scientific">Bodo saltans</name>
    <name type="common">Flagellated protozoan</name>
    <dbReference type="NCBI Taxonomy" id="75058"/>
    <lineage>
        <taxon>Eukaryota</taxon>
        <taxon>Discoba</taxon>
        <taxon>Euglenozoa</taxon>
        <taxon>Kinetoplastea</taxon>
        <taxon>Metakinetoplastina</taxon>
        <taxon>Eubodonida</taxon>
        <taxon>Bodonidae</taxon>
        <taxon>Bodo</taxon>
    </lineage>
</organism>
<dbReference type="InterPro" id="IPR050307">
    <property type="entry name" value="Sterol_Desaturase_Related"/>
</dbReference>
<dbReference type="GO" id="GO:0016491">
    <property type="term" value="F:oxidoreductase activity"/>
    <property type="evidence" value="ECO:0007669"/>
    <property type="project" value="InterPro"/>
</dbReference>
<evidence type="ECO:0000256" key="1">
    <source>
        <dbReference type="ARBA" id="ARBA00004370"/>
    </source>
</evidence>
<evidence type="ECO:0000256" key="4">
    <source>
        <dbReference type="ARBA" id="ARBA00023136"/>
    </source>
</evidence>
<feature type="transmembrane region" description="Helical" evidence="6">
    <location>
        <begin position="125"/>
        <end position="148"/>
    </location>
</feature>
<dbReference type="VEuPathDB" id="TriTrypDB:BSAL_82915"/>
<reference evidence="9" key="1">
    <citation type="submission" date="2015-09" db="EMBL/GenBank/DDBJ databases">
        <authorList>
            <consortium name="Pathogen Informatics"/>
        </authorList>
    </citation>
    <scope>NUCLEOTIDE SEQUENCE [LARGE SCALE GENOMIC DNA]</scope>
    <source>
        <strain evidence="9">Lake Konstanz</strain>
    </source>
</reference>
<protein>
    <recommendedName>
        <fullName evidence="7">Fatty acid hydroxylase domain-containing protein</fullName>
    </recommendedName>
</protein>
<dbReference type="GO" id="GO:0005506">
    <property type="term" value="F:iron ion binding"/>
    <property type="evidence" value="ECO:0007669"/>
    <property type="project" value="InterPro"/>
</dbReference>
<evidence type="ECO:0000259" key="7">
    <source>
        <dbReference type="Pfam" id="PF04116"/>
    </source>
</evidence>
<feature type="domain" description="Fatty acid hydroxylase" evidence="7">
    <location>
        <begin position="136"/>
        <end position="259"/>
    </location>
</feature>
<dbReference type="PANTHER" id="PTHR11863">
    <property type="entry name" value="STEROL DESATURASE"/>
    <property type="match status" value="1"/>
</dbReference>
<keyword evidence="3 6" id="KW-1133">Transmembrane helix</keyword>
<evidence type="ECO:0000313" key="9">
    <source>
        <dbReference type="Proteomes" id="UP000051952"/>
    </source>
</evidence>
<feature type="transmembrane region" description="Helical" evidence="6">
    <location>
        <begin position="193"/>
        <end position="213"/>
    </location>
</feature>
<feature type="compositionally biased region" description="Low complexity" evidence="5">
    <location>
        <begin position="304"/>
        <end position="317"/>
    </location>
</feature>
<dbReference type="Proteomes" id="UP000051952">
    <property type="component" value="Unassembled WGS sequence"/>
</dbReference>
<dbReference type="EMBL" id="CYKH01000929">
    <property type="protein sequence ID" value="CUG67619.1"/>
    <property type="molecule type" value="Genomic_DNA"/>
</dbReference>
<dbReference type="OrthoDB" id="1658724at2759"/>
<evidence type="ECO:0000313" key="8">
    <source>
        <dbReference type="EMBL" id="CUG67619.1"/>
    </source>
</evidence>
<keyword evidence="9" id="KW-1185">Reference proteome</keyword>
<evidence type="ECO:0000256" key="2">
    <source>
        <dbReference type="ARBA" id="ARBA00022692"/>
    </source>
</evidence>
<gene>
    <name evidence="8" type="ORF">BSAL_82915</name>
</gene>
<keyword evidence="4 6" id="KW-0472">Membrane</keyword>
<keyword evidence="2 6" id="KW-0812">Transmembrane</keyword>
<feature type="region of interest" description="Disordered" evidence="5">
    <location>
        <begin position="304"/>
        <end position="328"/>
    </location>
</feature>
<comment type="subcellular location">
    <subcellularLocation>
        <location evidence="1">Membrane</location>
    </subcellularLocation>
</comment>
<accession>A0A0S4IZK1</accession>
<sequence>MTPWVPDCLLSWDVDIGQQALFDGAFQKLLAFTGGDLRLVYVIFLTVAHSLPTILINGTHYLIRLVLGDAALEPYRWQAGRQPPPALVRKCIMYVGAAHILSPLLPYSMFPRAYGYHPHLFSAPVPGILTLLLQYVVAFLFTDGIFYWTHRLLHTPMLYRWIHKQHHQFYVTIGLAAEYAHPIELLFGNVLPVFFASVVFRYHIAAFSSWVFIAMAGTTFHHSGFFFPLAPSDEFHDFHHSHVVCNFGSSPMWDWLCGTDKQWQDKRRGGSVVKVVQQSNTDVAGPAVLPPLSLGTAAVVAVPRGRAARSPSPAKSSAARRKRSTSRK</sequence>
<dbReference type="GO" id="GO:0016020">
    <property type="term" value="C:membrane"/>
    <property type="evidence" value="ECO:0007669"/>
    <property type="project" value="UniProtKB-SubCell"/>
</dbReference>
<name>A0A0S4IZK1_BODSA</name>
<dbReference type="Pfam" id="PF04116">
    <property type="entry name" value="FA_hydroxylase"/>
    <property type="match status" value="1"/>
</dbReference>
<feature type="compositionally biased region" description="Basic residues" evidence="5">
    <location>
        <begin position="318"/>
        <end position="328"/>
    </location>
</feature>